<dbReference type="Gene3D" id="1.10.3210.10">
    <property type="entry name" value="Hypothetical protein af1432"/>
    <property type="match status" value="1"/>
</dbReference>
<evidence type="ECO:0000259" key="1">
    <source>
        <dbReference type="Pfam" id="PF01966"/>
    </source>
</evidence>
<dbReference type="InterPro" id="IPR006674">
    <property type="entry name" value="HD_domain"/>
</dbReference>
<evidence type="ECO:0000313" key="2">
    <source>
        <dbReference type="EMBL" id="EKD30381.1"/>
    </source>
</evidence>
<dbReference type="NCBIfam" id="TIGR00277">
    <property type="entry name" value="HDIG"/>
    <property type="match status" value="1"/>
</dbReference>
<comment type="caution">
    <text evidence="2">The sequence shown here is derived from an EMBL/GenBank/DDBJ whole genome shotgun (WGS) entry which is preliminary data.</text>
</comment>
<dbReference type="Pfam" id="PF01966">
    <property type="entry name" value="HD"/>
    <property type="match status" value="1"/>
</dbReference>
<dbReference type="SUPFAM" id="SSF109604">
    <property type="entry name" value="HD-domain/PDEase-like"/>
    <property type="match status" value="1"/>
</dbReference>
<name>K1XZH7_9BACT</name>
<dbReference type="EMBL" id="AMFJ01034071">
    <property type="protein sequence ID" value="EKD30381.1"/>
    <property type="molecule type" value="Genomic_DNA"/>
</dbReference>
<feature type="domain" description="HD" evidence="1">
    <location>
        <begin position="40"/>
        <end position="113"/>
    </location>
</feature>
<dbReference type="InterPro" id="IPR006675">
    <property type="entry name" value="HDIG_dom"/>
</dbReference>
<proteinExistence type="predicted"/>
<sequence length="169" mass="20108">MSSKHPHFHIRELRTIIGHIINDEDFKKLQAHRHHMFFNRYEHLLNASFFAYQLARLFRADLEVCALAWLLHDYHFTTLKSYSHAVIAAKNAERFLVTEEVVEIVRSHMYPLGRSKIKRACGRNFWVVKIADFSAAFFEISYSIVFLQFQHNRIKLKRSKLLMEMVGEE</sequence>
<organism evidence="2">
    <name type="scientific">uncultured bacterium</name>
    <name type="common">gcode 4</name>
    <dbReference type="NCBI Taxonomy" id="1234023"/>
    <lineage>
        <taxon>Bacteria</taxon>
        <taxon>environmental samples</taxon>
    </lineage>
</organism>
<gene>
    <name evidence="2" type="ORF">ACD_78C00071G0002</name>
</gene>
<protein>
    <recommendedName>
        <fullName evidence="1">HD domain-containing protein</fullName>
    </recommendedName>
</protein>
<dbReference type="AlphaFoldDB" id="K1XZH7"/>
<accession>K1XZH7</accession>
<reference evidence="2" key="1">
    <citation type="journal article" date="2012" name="Science">
        <title>Fermentation, hydrogen, and sulfur metabolism in multiple uncultivated bacterial phyla.</title>
        <authorList>
            <person name="Wrighton K.C."/>
            <person name="Thomas B.C."/>
            <person name="Sharon I."/>
            <person name="Miller C.S."/>
            <person name="Castelle C.J."/>
            <person name="VerBerkmoes N.C."/>
            <person name="Wilkins M.J."/>
            <person name="Hettich R.L."/>
            <person name="Lipton M.S."/>
            <person name="Williams K.H."/>
            <person name="Long P.E."/>
            <person name="Banfield J.F."/>
        </authorList>
    </citation>
    <scope>NUCLEOTIDE SEQUENCE [LARGE SCALE GENOMIC DNA]</scope>
</reference>